<organism evidence="2 3">
    <name type="scientific">Conoideocrella luteorostrata</name>
    <dbReference type="NCBI Taxonomy" id="1105319"/>
    <lineage>
        <taxon>Eukaryota</taxon>
        <taxon>Fungi</taxon>
        <taxon>Dikarya</taxon>
        <taxon>Ascomycota</taxon>
        <taxon>Pezizomycotina</taxon>
        <taxon>Sordariomycetes</taxon>
        <taxon>Hypocreomycetidae</taxon>
        <taxon>Hypocreales</taxon>
        <taxon>Clavicipitaceae</taxon>
        <taxon>Conoideocrella</taxon>
    </lineage>
</organism>
<dbReference type="AlphaFoldDB" id="A0AAJ0FMN1"/>
<evidence type="ECO:0000256" key="1">
    <source>
        <dbReference type="SAM" id="MobiDB-lite"/>
    </source>
</evidence>
<feature type="region of interest" description="Disordered" evidence="1">
    <location>
        <begin position="39"/>
        <end position="95"/>
    </location>
</feature>
<gene>
    <name evidence="2" type="ORF">QQS21_012447</name>
</gene>
<feature type="compositionally biased region" description="Low complexity" evidence="1">
    <location>
        <begin position="57"/>
        <end position="95"/>
    </location>
</feature>
<comment type="caution">
    <text evidence="2">The sequence shown here is derived from an EMBL/GenBank/DDBJ whole genome shotgun (WGS) entry which is preliminary data.</text>
</comment>
<reference evidence="2" key="1">
    <citation type="submission" date="2023-06" db="EMBL/GenBank/DDBJ databases">
        <title>Conoideocrella luteorostrata (Hypocreales: Clavicipitaceae), a potential biocontrol fungus for elongate hemlock scale in United States Christmas tree production areas.</title>
        <authorList>
            <person name="Barrett H."/>
            <person name="Lovett B."/>
            <person name="Macias A.M."/>
            <person name="Stajich J.E."/>
            <person name="Kasson M.T."/>
        </authorList>
    </citation>
    <scope>NUCLEOTIDE SEQUENCE</scope>
    <source>
        <strain evidence="2">ARSEF 14590</strain>
    </source>
</reference>
<name>A0AAJ0FMN1_9HYPO</name>
<sequence>MSSTYYSDENGWAYYADHNGQSQYLIDRAGNYVRYAEVTTSASAPRLDSGRSDGSRHSSSSKNSQGSRHSRSSNNSEDSKHSSSSKNSKCSDADSGVSSNTPAMVGWQCHWCETTNYTDHLMIPFMIPLRDADGNVFLDQRGEPVYHEYPYIPCAGCNGACNPSCAPLSDPQ</sequence>
<keyword evidence="3" id="KW-1185">Reference proteome</keyword>
<dbReference type="EMBL" id="JASWJB010000535">
    <property type="protein sequence ID" value="KAK2589872.1"/>
    <property type="molecule type" value="Genomic_DNA"/>
</dbReference>
<accession>A0AAJ0FMN1</accession>
<evidence type="ECO:0000313" key="2">
    <source>
        <dbReference type="EMBL" id="KAK2589872.1"/>
    </source>
</evidence>
<dbReference type="Proteomes" id="UP001251528">
    <property type="component" value="Unassembled WGS sequence"/>
</dbReference>
<evidence type="ECO:0000313" key="3">
    <source>
        <dbReference type="Proteomes" id="UP001251528"/>
    </source>
</evidence>
<proteinExistence type="predicted"/>
<protein>
    <submittedName>
        <fullName evidence="2">Uncharacterized protein</fullName>
    </submittedName>
</protein>